<comment type="caution">
    <text evidence="3">The sequence shown here is derived from an EMBL/GenBank/DDBJ whole genome shotgun (WGS) entry which is preliminary data.</text>
</comment>
<dbReference type="PANTHER" id="PTHR35788">
    <property type="entry name" value="EXPORTED PROTEIN-RELATED"/>
    <property type="match status" value="1"/>
</dbReference>
<reference evidence="4" key="1">
    <citation type="submission" date="2017-09" db="EMBL/GenBank/DDBJ databases">
        <title>Depth-based differentiation of microbial function through sediment-hosted aquifers and enrichment of novel symbionts in the deep terrestrial subsurface.</title>
        <authorList>
            <person name="Probst A.J."/>
            <person name="Ladd B."/>
            <person name="Jarett J.K."/>
            <person name="Geller-Mcgrath D.E."/>
            <person name="Sieber C.M.K."/>
            <person name="Emerson J.B."/>
            <person name="Anantharaman K."/>
            <person name="Thomas B.C."/>
            <person name="Malmstrom R."/>
            <person name="Stieglmeier M."/>
            <person name="Klingl A."/>
            <person name="Woyke T."/>
            <person name="Ryan C.M."/>
            <person name="Banfield J.F."/>
        </authorList>
    </citation>
    <scope>NUCLEOTIDE SEQUENCE [LARGE SCALE GENOMIC DNA]</scope>
</reference>
<dbReference type="Pfam" id="PF04294">
    <property type="entry name" value="VanW"/>
    <property type="match status" value="1"/>
</dbReference>
<dbReference type="InterPro" id="IPR007391">
    <property type="entry name" value="Vancomycin_resist_VanW"/>
</dbReference>
<evidence type="ECO:0000259" key="2">
    <source>
        <dbReference type="Pfam" id="PF12229"/>
    </source>
</evidence>
<proteinExistence type="predicted"/>
<accession>A0A2M7LLW7</accession>
<evidence type="ECO:0000313" key="4">
    <source>
        <dbReference type="Proteomes" id="UP000228500"/>
    </source>
</evidence>
<organism evidence="3 4">
    <name type="scientific">Candidatus Roizmanbacteria bacterium CG_4_10_14_3_um_filter_39_13</name>
    <dbReference type="NCBI Taxonomy" id="1974831"/>
    <lineage>
        <taxon>Bacteria</taxon>
        <taxon>Candidatus Roizmaniibacteriota</taxon>
    </lineage>
</organism>
<sequence>MIPKKTRRLLIQLSVVFVVVLPGILFLFFISSTMRKELDNRLFPNVSINGQKVGKMNKTEVTLVFSNLESQIQENIITLSYENNLVATFSASMLTTHLAIDDAFDRAYIVGRSPHTPSRLFQTVMSALGLRQFEFPLAISYDKQPVVEVLSHLTDLYEKEPINAKFQFESGKVTQFEKESDGLHIEVKKALSEVNDSINKLISHPLPSLILVKSTIRKPTVTLTQTNTFGIEELIGEGNSDYTHSIPQRIHNLLLGTAKFNGVLIPKGATFSFNDTVGDISSSTGYQPAYIIKEGRTVLGDGGGICQVSTTIFRAVLNAGLPIVEYHSHAYRVGYYENDAKPGLDATVFGPTVDFQFINDTPASILIQTSADEENHRLSFKFYGKKDNRSVQLSSPILSDYSSPPEAQFQDDPTLKKGVVKQVDFAAPGGRSRYSYKVTKGNDVSFQKDFNIWYRPWRAVFLVGTAD</sequence>
<gene>
    <name evidence="3" type="ORF">COZ40_00025</name>
</gene>
<keyword evidence="1" id="KW-1133">Transmembrane helix</keyword>
<dbReference type="Proteomes" id="UP000228500">
    <property type="component" value="Unassembled WGS sequence"/>
</dbReference>
<feature type="domain" description="YoaR-like putative peptidoglycan binding" evidence="2">
    <location>
        <begin position="88"/>
        <end position="203"/>
    </location>
</feature>
<evidence type="ECO:0000256" key="1">
    <source>
        <dbReference type="SAM" id="Phobius"/>
    </source>
</evidence>
<keyword evidence="1" id="KW-0472">Membrane</keyword>
<protein>
    <recommendedName>
        <fullName evidence="2">YoaR-like putative peptidoglycan binding domain-containing protein</fullName>
    </recommendedName>
</protein>
<dbReference type="InterPro" id="IPR022029">
    <property type="entry name" value="YoaR-like_PG-bd"/>
</dbReference>
<name>A0A2M7LLW7_9BACT</name>
<dbReference type="Pfam" id="PF12229">
    <property type="entry name" value="PG_binding_4"/>
    <property type="match status" value="1"/>
</dbReference>
<dbReference type="AlphaFoldDB" id="A0A2M7LLW7"/>
<dbReference type="EMBL" id="PFJH01000001">
    <property type="protein sequence ID" value="PIX69050.1"/>
    <property type="molecule type" value="Genomic_DNA"/>
</dbReference>
<dbReference type="PANTHER" id="PTHR35788:SF1">
    <property type="entry name" value="EXPORTED PROTEIN"/>
    <property type="match status" value="1"/>
</dbReference>
<feature type="transmembrane region" description="Helical" evidence="1">
    <location>
        <begin position="9"/>
        <end position="30"/>
    </location>
</feature>
<keyword evidence="1" id="KW-0812">Transmembrane</keyword>
<dbReference type="InterPro" id="IPR052913">
    <property type="entry name" value="Glycopeptide_resist_protein"/>
</dbReference>
<evidence type="ECO:0000313" key="3">
    <source>
        <dbReference type="EMBL" id="PIX69050.1"/>
    </source>
</evidence>